<evidence type="ECO:0000256" key="1">
    <source>
        <dbReference type="ARBA" id="ARBA00022670"/>
    </source>
</evidence>
<proteinExistence type="inferred from homology"/>
<reference evidence="10" key="2">
    <citation type="submission" date="2016-10" db="EMBL/GenBank/DDBJ databases">
        <authorList>
            <person name="Varghese N."/>
        </authorList>
    </citation>
    <scope>NUCLEOTIDE SEQUENCE [LARGE SCALE GENOMIC DNA]</scope>
    <source>
        <strain evidence="10">DSM 12489</strain>
    </source>
</reference>
<keyword evidence="2 6" id="KW-0479">Metal-binding</keyword>
<dbReference type="EMBL" id="FNOJ01000002">
    <property type="protein sequence ID" value="SDW13893.1"/>
    <property type="molecule type" value="Genomic_DNA"/>
</dbReference>
<dbReference type="RefSeq" id="WP_074691512.1">
    <property type="nucleotide sequence ID" value="NZ_BSRA01000004.1"/>
</dbReference>
<dbReference type="InterPro" id="IPR045090">
    <property type="entry name" value="Pept_M3A_M3B"/>
</dbReference>
<evidence type="ECO:0000256" key="3">
    <source>
        <dbReference type="ARBA" id="ARBA00022801"/>
    </source>
</evidence>
<evidence type="ECO:0000313" key="9">
    <source>
        <dbReference type="EMBL" id="SDW13893.1"/>
    </source>
</evidence>
<evidence type="ECO:0000313" key="10">
    <source>
        <dbReference type="Proteomes" id="UP000182589"/>
    </source>
</evidence>
<keyword evidence="3 6" id="KW-0378">Hydrolase</keyword>
<dbReference type="GO" id="GO:0046872">
    <property type="term" value="F:metal ion binding"/>
    <property type="evidence" value="ECO:0007669"/>
    <property type="project" value="UniProtKB-UniRule"/>
</dbReference>
<dbReference type="PANTHER" id="PTHR11804:SF28">
    <property type="entry name" value="OLIGOENDOPEPTIDASE F"/>
    <property type="match status" value="1"/>
</dbReference>
<dbReference type="EMBL" id="BSRA01000004">
    <property type="protein sequence ID" value="GLV13203.1"/>
    <property type="molecule type" value="Genomic_DNA"/>
</dbReference>
<name>A0A1H2R382_9BACL</name>
<dbReference type="InterPro" id="IPR001567">
    <property type="entry name" value="Pept_M3A_M3B_dom"/>
</dbReference>
<comment type="cofactor">
    <cofactor evidence="6">
        <name>Zn(2+)</name>
        <dbReference type="ChEBI" id="CHEBI:29105"/>
    </cofactor>
    <text evidence="6">Binds 1 zinc ion.</text>
</comment>
<sequence length="564" mass="66225">MKFSEMTYERPNMGDISSQMKERIAALSRAETADEQLEQIAAINNLRNHFMSMAELASIRNSIDTRDEFYKAEKEYFDTVSPEMEAIETEFREALLASPFRAELEKHLGAQLFKLAEVQKRSFGNAIVADMQETNRLVTEYNALVASAKIPFEGKDLTLSQMGRYLNAPDRHVRRSANEARYAFFAKHEEDFDRLYDEMVKLRTRMARQLGYDNYVQMGYDRMNRTDYGPAETRRFRDQIKRHIVPLAESLRERQRQRLGLDKLQYYDLALHFPTGNPEPKGDPSWIVENGRRMYRELSPETDAFFKFMVDNELLDLQSRDGKRVGGYCTIIPSAKAPFIFANFNGTAHDVTVLTHEAGHAFQAFESRNLPCPEYYFPTSEAAEIHSMSMEFFTWDWMNLFFEEDTEKFKFYHLSTSVLMIPYFAVVDEFQHFVYENPTAPPQERKAYWRELERTYFPSRTYEENEYLERGGYWHQQLHIFNYPFYYIDYGLAQVCALQFWTKIQSNKEQAWKDYLHLCQLGGSRSFVELVQAANLRSPFDENCIESMIGDIANWLDSVDDNAL</sequence>
<reference evidence="8" key="3">
    <citation type="submission" date="2023-02" db="EMBL/GenBank/DDBJ databases">
        <title>Proposal of a novel subspecies: Alicyclobacillus hesperidum subspecies aegle.</title>
        <authorList>
            <person name="Goto K."/>
            <person name="Fujii T."/>
            <person name="Yasui K."/>
            <person name="Mochida K."/>
            <person name="Kato-Tanaka Y."/>
            <person name="Morohoshi S."/>
            <person name="An S.Y."/>
            <person name="Kasai H."/>
            <person name="Yokota A."/>
        </authorList>
    </citation>
    <scope>NUCLEOTIDE SEQUENCE</scope>
    <source>
        <strain evidence="8">DSM 12766</strain>
    </source>
</reference>
<comment type="similarity">
    <text evidence="6">Belongs to the peptidase M3 family.</text>
</comment>
<organism evidence="9 10">
    <name type="scientific">Alicyclobacillus hesperidum</name>
    <dbReference type="NCBI Taxonomy" id="89784"/>
    <lineage>
        <taxon>Bacteria</taxon>
        <taxon>Bacillati</taxon>
        <taxon>Bacillota</taxon>
        <taxon>Bacilli</taxon>
        <taxon>Bacillales</taxon>
        <taxon>Alicyclobacillaceae</taxon>
        <taxon>Alicyclobacillus</taxon>
    </lineage>
</organism>
<evidence type="ECO:0000259" key="7">
    <source>
        <dbReference type="Pfam" id="PF01432"/>
    </source>
</evidence>
<dbReference type="SUPFAM" id="SSF55486">
    <property type="entry name" value="Metalloproteases ('zincins'), catalytic domain"/>
    <property type="match status" value="1"/>
</dbReference>
<protein>
    <submittedName>
        <fullName evidence="8">Oligoendopeptidase F</fullName>
    </submittedName>
    <submittedName>
        <fullName evidence="9">Oligoendopeptidase, M3 family</fullName>
    </submittedName>
</protein>
<dbReference type="Proteomes" id="UP000182589">
    <property type="component" value="Unassembled WGS sequence"/>
</dbReference>
<dbReference type="STRING" id="89784.SAMN04489725_102144"/>
<keyword evidence="4 6" id="KW-0862">Zinc</keyword>
<dbReference type="CDD" id="cd09606">
    <property type="entry name" value="M3B_PepF"/>
    <property type="match status" value="1"/>
</dbReference>
<keyword evidence="5 6" id="KW-0482">Metalloprotease</keyword>
<dbReference type="GO" id="GO:0006518">
    <property type="term" value="P:peptide metabolic process"/>
    <property type="evidence" value="ECO:0007669"/>
    <property type="project" value="TreeGrafter"/>
</dbReference>
<dbReference type="GO" id="GO:0004222">
    <property type="term" value="F:metalloendopeptidase activity"/>
    <property type="evidence" value="ECO:0007669"/>
    <property type="project" value="InterPro"/>
</dbReference>
<dbReference type="GO" id="GO:0006508">
    <property type="term" value="P:proteolysis"/>
    <property type="evidence" value="ECO:0007669"/>
    <property type="project" value="UniProtKB-KW"/>
</dbReference>
<dbReference type="Pfam" id="PF01432">
    <property type="entry name" value="Peptidase_M3"/>
    <property type="match status" value="2"/>
</dbReference>
<gene>
    <name evidence="8" type="primary">pepF_1</name>
    <name evidence="8" type="ORF">Heshes_08870</name>
    <name evidence="9" type="ORF">SAMN04489725_102144</name>
</gene>
<feature type="domain" description="Peptidase M3A/M3B catalytic" evidence="7">
    <location>
        <begin position="165"/>
        <end position="269"/>
    </location>
</feature>
<dbReference type="Gene3D" id="1.10.1370.30">
    <property type="match status" value="1"/>
</dbReference>
<evidence type="ECO:0000256" key="6">
    <source>
        <dbReference type="RuleBase" id="RU003435"/>
    </source>
</evidence>
<reference evidence="9" key="1">
    <citation type="submission" date="2016-10" db="EMBL/GenBank/DDBJ databases">
        <authorList>
            <person name="de Groot N.N."/>
        </authorList>
    </citation>
    <scope>NUCLEOTIDE SEQUENCE [LARGE SCALE GENOMIC DNA]</scope>
    <source>
        <strain evidence="9">DSM 12489</strain>
    </source>
</reference>
<feature type="domain" description="Peptidase M3A/M3B catalytic" evidence="7">
    <location>
        <begin position="311"/>
        <end position="548"/>
    </location>
</feature>
<keyword evidence="10" id="KW-1185">Reference proteome</keyword>
<accession>A0A1H2R382</accession>
<evidence type="ECO:0000256" key="5">
    <source>
        <dbReference type="ARBA" id="ARBA00023049"/>
    </source>
</evidence>
<keyword evidence="1 6" id="KW-0645">Protease</keyword>
<dbReference type="PANTHER" id="PTHR11804">
    <property type="entry name" value="PROTEASE M3 THIMET OLIGOPEPTIDASE-RELATED"/>
    <property type="match status" value="1"/>
</dbReference>
<dbReference type="NCBIfam" id="TIGR02289">
    <property type="entry name" value="M3_not_pepF"/>
    <property type="match status" value="1"/>
</dbReference>
<dbReference type="AlphaFoldDB" id="A0A1H2R382"/>
<dbReference type="Proteomes" id="UP001157137">
    <property type="component" value="Unassembled WGS sequence"/>
</dbReference>
<evidence type="ECO:0000256" key="4">
    <source>
        <dbReference type="ARBA" id="ARBA00022833"/>
    </source>
</evidence>
<dbReference type="InterPro" id="IPR011976">
    <property type="entry name" value="Pept_M3B_oligopep-rel"/>
</dbReference>
<evidence type="ECO:0000256" key="2">
    <source>
        <dbReference type="ARBA" id="ARBA00022723"/>
    </source>
</evidence>
<evidence type="ECO:0000313" key="8">
    <source>
        <dbReference type="EMBL" id="GLV13203.1"/>
    </source>
</evidence>